<accession>A0A431E9K4</accession>
<protein>
    <submittedName>
        <fullName evidence="1">Uncharacterized protein</fullName>
    </submittedName>
</protein>
<evidence type="ECO:0000313" key="2">
    <source>
        <dbReference type="Proteomes" id="UP000288507"/>
    </source>
</evidence>
<organism evidence="1 2">
    <name type="scientific">Campylobacter jejuni</name>
    <dbReference type="NCBI Taxonomy" id="197"/>
    <lineage>
        <taxon>Bacteria</taxon>
        <taxon>Pseudomonadati</taxon>
        <taxon>Campylobacterota</taxon>
        <taxon>Epsilonproteobacteria</taxon>
        <taxon>Campylobacterales</taxon>
        <taxon>Campylobacteraceae</taxon>
        <taxon>Campylobacter</taxon>
    </lineage>
</organism>
<proteinExistence type="predicted"/>
<dbReference type="EMBL" id="PRBV01000023">
    <property type="protein sequence ID" value="RTJ78008.1"/>
    <property type="molecule type" value="Genomic_DNA"/>
</dbReference>
<dbReference type="Proteomes" id="UP000288507">
    <property type="component" value="Unassembled WGS sequence"/>
</dbReference>
<name>A0A431E9K4_CAMJU</name>
<comment type="caution">
    <text evidence="1">The sequence shown here is derived from an EMBL/GenBank/DDBJ whole genome shotgun (WGS) entry which is preliminary data.</text>
</comment>
<evidence type="ECO:0000313" key="1">
    <source>
        <dbReference type="EMBL" id="RTJ78008.1"/>
    </source>
</evidence>
<reference evidence="1" key="1">
    <citation type="journal article" date="2019" name="Appl. Environ. Microbiol.">
        <title>Population genetics and characterization of Campylobacter jejuni isolates in western jackdaws and game birds in Finland.</title>
        <authorList>
            <person name="Kovanen S."/>
            <person name="Rossi M."/>
            <person name="Pohja-Mykra M."/>
            <person name="Nieminen T."/>
            <person name="Raunio-Saarnisto M."/>
            <person name="Sauvala M."/>
            <person name="Fredriksson-Ahomaa M."/>
            <person name="Hanninen M.L."/>
            <person name="Kivisto R."/>
        </authorList>
    </citation>
    <scope>NUCLEOTIDE SEQUENCE [LARGE SCALE GENOMIC DNA]</scope>
    <source>
        <strain evidence="1">CB313</strain>
    </source>
</reference>
<gene>
    <name evidence="1" type="ORF">C3H57_09625</name>
</gene>
<dbReference type="AlphaFoldDB" id="A0A431E9K4"/>
<sequence>MAFITANEVYNYITGRLKNQTFANKPVLANYHITYNTQTGLNPNGKAVENTGSRVTRDEAFNIGYRGYCEDRASRLLFRNQWNVRKAENENIPVTYVLNGIGTASKFKAGDVLTGDAIFAQLLDYKFKWSDAVGSRVFSGLQNITRHYGTTFTDTFQGKPISYVGNRSDGTFRVQLPTPAPTGFFSISDFSNSNQINVGASEYRCIVRRGWWGCRQYGYEWVTYSSFNPTTGEGLVDNSRVTRPAEHVPYNGDLRISGTTRTLSSGVSQIDMVPAPRWSGYASLSTWRESGNSYRCNGSGRSLQFSLRPFGASRSRESSGGSYRPCNTIYSYGYYTINTATMASDLTVSFNIPSTPYGAVLSHSGLPAGSSVSGTMVTIPVQRGRTYSGITFQFRATHSDFKDSKIYTLPKIVVGA</sequence>